<gene>
    <name evidence="5" type="ORF">COU46_00765</name>
</gene>
<dbReference type="Gene3D" id="3.30.830.10">
    <property type="entry name" value="Metalloenzyme, LuxS/M16 peptidase-like"/>
    <property type="match status" value="2"/>
</dbReference>
<dbReference type="Pfam" id="PF00675">
    <property type="entry name" value="Peptidase_M16"/>
    <property type="match status" value="1"/>
</dbReference>
<name>A0A2H0TG94_9BACT</name>
<evidence type="ECO:0000313" key="6">
    <source>
        <dbReference type="Proteomes" id="UP000229383"/>
    </source>
</evidence>
<dbReference type="AlphaFoldDB" id="A0A2H0TG94"/>
<dbReference type="InterPro" id="IPR011249">
    <property type="entry name" value="Metalloenz_LuxS/M16"/>
</dbReference>
<evidence type="ECO:0000259" key="4">
    <source>
        <dbReference type="Pfam" id="PF05193"/>
    </source>
</evidence>
<evidence type="ECO:0000259" key="3">
    <source>
        <dbReference type="Pfam" id="PF00675"/>
    </source>
</evidence>
<feature type="non-terminal residue" evidence="5">
    <location>
        <position position="1"/>
    </location>
</feature>
<dbReference type="SUPFAM" id="SSF63411">
    <property type="entry name" value="LuxS/MPP-like metallohydrolase"/>
    <property type="match status" value="2"/>
</dbReference>
<dbReference type="EMBL" id="PFCN01000011">
    <property type="protein sequence ID" value="PIR70576.1"/>
    <property type="molecule type" value="Genomic_DNA"/>
</dbReference>
<reference evidence="6" key="1">
    <citation type="submission" date="2017-09" db="EMBL/GenBank/DDBJ databases">
        <title>Depth-based differentiation of microbial function through sediment-hosted aquifers and enrichment of novel symbionts in the deep terrestrial subsurface.</title>
        <authorList>
            <person name="Probst A.J."/>
            <person name="Ladd B."/>
            <person name="Jarett J.K."/>
            <person name="Geller-Mcgrath D.E."/>
            <person name="Sieber C.M.K."/>
            <person name="Emerson J.B."/>
            <person name="Anantharaman K."/>
            <person name="Thomas B.C."/>
            <person name="Malmstrom R."/>
            <person name="Stieglmeier M."/>
            <person name="Klingl A."/>
            <person name="Woyke T."/>
            <person name="Ryan C.M."/>
            <person name="Banfield J.F."/>
        </authorList>
    </citation>
    <scope>NUCLEOTIDE SEQUENCE [LARGE SCALE GENOMIC DNA]</scope>
</reference>
<dbReference type="InterPro" id="IPR001431">
    <property type="entry name" value="Pept_M16_Zn_BS"/>
</dbReference>
<dbReference type="Proteomes" id="UP000229383">
    <property type="component" value="Unassembled WGS sequence"/>
</dbReference>
<evidence type="ECO:0000313" key="5">
    <source>
        <dbReference type="EMBL" id="PIR70576.1"/>
    </source>
</evidence>
<protein>
    <recommendedName>
        <fullName evidence="7">Insulinase family protein</fullName>
    </recommendedName>
</protein>
<comment type="similarity">
    <text evidence="1 2">Belongs to the peptidase M16 family.</text>
</comment>
<evidence type="ECO:0000256" key="1">
    <source>
        <dbReference type="ARBA" id="ARBA00007261"/>
    </source>
</evidence>
<dbReference type="PROSITE" id="PS00143">
    <property type="entry name" value="INSULINASE"/>
    <property type="match status" value="1"/>
</dbReference>
<feature type="domain" description="Peptidase M16 N-terminal" evidence="3">
    <location>
        <begin position="44"/>
        <end position="182"/>
    </location>
</feature>
<dbReference type="GO" id="GO:0046872">
    <property type="term" value="F:metal ion binding"/>
    <property type="evidence" value="ECO:0007669"/>
    <property type="project" value="InterPro"/>
</dbReference>
<feature type="domain" description="Peptidase M16 C-terminal" evidence="4">
    <location>
        <begin position="196"/>
        <end position="371"/>
    </location>
</feature>
<dbReference type="InterPro" id="IPR011765">
    <property type="entry name" value="Pept_M16_N"/>
</dbReference>
<accession>A0A2H0TG94</accession>
<dbReference type="Pfam" id="PF05193">
    <property type="entry name" value="Peptidase_M16_C"/>
    <property type="match status" value="1"/>
</dbReference>
<evidence type="ECO:0000256" key="2">
    <source>
        <dbReference type="RuleBase" id="RU004447"/>
    </source>
</evidence>
<dbReference type="InterPro" id="IPR050361">
    <property type="entry name" value="MPP/UQCRC_Complex"/>
</dbReference>
<comment type="caution">
    <text evidence="5">The sequence shown here is derived from an EMBL/GenBank/DDBJ whole genome shotgun (WGS) entry which is preliminary data.</text>
</comment>
<dbReference type="GO" id="GO:0004222">
    <property type="term" value="F:metalloendopeptidase activity"/>
    <property type="evidence" value="ECO:0007669"/>
    <property type="project" value="InterPro"/>
</dbReference>
<dbReference type="PANTHER" id="PTHR11851:SF49">
    <property type="entry name" value="MITOCHONDRIAL-PROCESSING PEPTIDASE SUBUNIT ALPHA"/>
    <property type="match status" value="1"/>
</dbReference>
<organism evidence="5 6">
    <name type="scientific">Candidatus Niyogibacteria bacterium CG10_big_fil_rev_8_21_14_0_10_42_19</name>
    <dbReference type="NCBI Taxonomy" id="1974725"/>
    <lineage>
        <taxon>Bacteria</taxon>
        <taxon>Candidatus Niyogiibacteriota</taxon>
    </lineage>
</organism>
<proteinExistence type="inferred from homology"/>
<sequence>TKSQNLLAVIWGANRFLRSRPIFNGMKKNPYIKKILPNGLPVVLVPMESTEAVTLLVLVGTGSKYETRKINGISHFLEHLFFKGTKHRPNPGDVHHELDRIGAEHNAFTSKEVTGYWVKTASKYFDTALDVISDILLDPLFKEEEIEKERAVILQEISMYNDNPMRKVSDDWEELLYGDQPAGWNTAGSIQTLKGISRDDIVSYRHSQYVASNSVVIVAGKIDPDEAFRKIKKSLTALKVGHAKKKLRVKEKQSRPAVQLAFKKTDQTHFILGARGYDMYDRRRHAMDLLGVIVGGNASSRFFMEIREKRGLAYYVKASADHYTDTGYLAGMAGVRHDALKEAVKRMVMELKDIALNGPTEEEVSFAKDNLRGSLALSFESTDEIASFYGERELFYKNLITPQELFKNIEKVSRNDIIKVAREIFKPNNLNLVVIGPHRDSKLYQKLIIESLK</sequence>
<dbReference type="InterPro" id="IPR007863">
    <property type="entry name" value="Peptidase_M16_C"/>
</dbReference>
<evidence type="ECO:0008006" key="7">
    <source>
        <dbReference type="Google" id="ProtNLM"/>
    </source>
</evidence>
<dbReference type="GO" id="GO:0006508">
    <property type="term" value="P:proteolysis"/>
    <property type="evidence" value="ECO:0007669"/>
    <property type="project" value="InterPro"/>
</dbReference>
<dbReference type="PANTHER" id="PTHR11851">
    <property type="entry name" value="METALLOPROTEASE"/>
    <property type="match status" value="1"/>
</dbReference>